<feature type="compositionally biased region" description="Polar residues" evidence="1">
    <location>
        <begin position="147"/>
        <end position="158"/>
    </location>
</feature>
<name>A0A292PV83_9PEZI</name>
<keyword evidence="4" id="KW-1185">Reference proteome</keyword>
<gene>
    <name evidence="3" type="ORF">GSTUAT00004842001</name>
</gene>
<dbReference type="PANTHER" id="PTHR38788">
    <property type="entry name" value="CLR5 DOMAIN-CONTAINING PROTEIN"/>
    <property type="match status" value="1"/>
</dbReference>
<organism evidence="3 4">
    <name type="scientific">Tuber aestivum</name>
    <name type="common">summer truffle</name>
    <dbReference type="NCBI Taxonomy" id="59557"/>
    <lineage>
        <taxon>Eukaryota</taxon>
        <taxon>Fungi</taxon>
        <taxon>Dikarya</taxon>
        <taxon>Ascomycota</taxon>
        <taxon>Pezizomycotina</taxon>
        <taxon>Pezizomycetes</taxon>
        <taxon>Pezizales</taxon>
        <taxon>Tuberaceae</taxon>
        <taxon>Tuber</taxon>
    </lineage>
</organism>
<evidence type="ECO:0000256" key="1">
    <source>
        <dbReference type="SAM" id="MobiDB-lite"/>
    </source>
</evidence>
<evidence type="ECO:0000313" key="4">
    <source>
        <dbReference type="Proteomes" id="UP001412239"/>
    </source>
</evidence>
<dbReference type="PANTHER" id="PTHR38788:SF3">
    <property type="entry name" value="CLR5 DOMAIN-CONTAINING PROTEIN"/>
    <property type="match status" value="1"/>
</dbReference>
<dbReference type="EMBL" id="LN891032">
    <property type="protein sequence ID" value="CUS11044.1"/>
    <property type="molecule type" value="Genomic_DNA"/>
</dbReference>
<dbReference type="InterPro" id="IPR025676">
    <property type="entry name" value="Clr5_dom"/>
</dbReference>
<feature type="domain" description="Clr5" evidence="2">
    <location>
        <begin position="1"/>
        <end position="54"/>
    </location>
</feature>
<dbReference type="AlphaFoldDB" id="A0A292PV83"/>
<protein>
    <recommendedName>
        <fullName evidence="2">Clr5 domain-containing protein</fullName>
    </recommendedName>
</protein>
<reference evidence="3" key="1">
    <citation type="submission" date="2015-10" db="EMBL/GenBank/DDBJ databases">
        <authorList>
            <person name="Regsiter A."/>
            <person name="william w."/>
        </authorList>
    </citation>
    <scope>NUCLEOTIDE SEQUENCE</scope>
    <source>
        <strain evidence="3">Montdore</strain>
    </source>
</reference>
<accession>A0A292PV83</accession>
<feature type="region of interest" description="Disordered" evidence="1">
    <location>
        <begin position="56"/>
        <end position="114"/>
    </location>
</feature>
<evidence type="ECO:0000313" key="3">
    <source>
        <dbReference type="EMBL" id="CUS11044.1"/>
    </source>
</evidence>
<dbReference type="Pfam" id="PF14420">
    <property type="entry name" value="Clr5"/>
    <property type="match status" value="1"/>
</dbReference>
<dbReference type="Proteomes" id="UP001412239">
    <property type="component" value="Unassembled WGS sequence"/>
</dbReference>
<evidence type="ECO:0000259" key="2">
    <source>
        <dbReference type="Pfam" id="PF14420"/>
    </source>
</evidence>
<feature type="region of interest" description="Disordered" evidence="1">
    <location>
        <begin position="136"/>
        <end position="192"/>
    </location>
</feature>
<proteinExistence type="predicted"/>
<sequence length="964" mass="106546">MTKNWDSVKLTLHELYMEKNLKLDDMIRIMRESYDFSASPRGYKKKFKQWGWLKNAPRDPARRSSSRRAAVSPPDDNSGLEILSDVAAGSQHSPEEFANVVDGGGDSEPVQATDGSIPVYHYNKYLPIKMAPQVPAQIGTTGGRESPVNTLPQASSTSPKRRVREHGGRPATHPYSRPRQNSQSQSGHRRGLGSLESINVGLTGMEIDPTTTAVTTPIVMHTPPLQSPSYSHYMSSSSPIPQQTEQTKISSIQLSAFKAHVIDPSLAEFPTYRLSPPRLKTDFIDEISNKVLQTAQKYQQKNDFHSAAAILQLGLSKITLMTADPNELFSPEPSHVSLARVMGGFVESVSWENVCLFRGGFMLALLLSTNYEKIGDMHVAIYVLEQTLKAVLMSRVGILAAGEDEEGTLEGMFEFADEDCSRVLQSIVRIRELKEGGDVLEHKAIMAGTFGILERFLADWEGAFGVLGVLNLGEFLDGLLGLAKRHKMEPAAVGQLRQILSRAEKVLVSGGGPIGVAGDSENFRWISARYFSRISRKLSALYELSGQSLAGIHLLKRAARIVGSNHDGRPSRKEKREMFEATKAQARLQENSGLWEAADKAWKQLRGVLDEREDFELTLKADVAIAELFARNGRQAEVLVFLEHRINECLRYKMLEQQPPSTQAALDDAEPIFLAVLALAKLRLSGTGAVANTPPALQAYFNWLLSIRGLDGSEKIAIAHKTLELLTELQPSHPNLACAGLIMYDGFLPGFIDLRSTTAPSLPQNASHHAAILRFLSLIYNTAGKDDQPRPTISHIVAALSLLYETHLSRAQTSTEILLYVHNLTSVICSSSKGRVCEECKVDEFTTAVALAEHYESQGAARDGARVIAQIIDEAEPEFLIPATKGWVGFSWLKVLVRIAKFYIRQGQSVAAVDILERVHRASVELGDWDRRDPTRKAEQFGVFDESRRLLMEFEPASVLCKCV</sequence>